<dbReference type="GeneID" id="64634593"/>
<dbReference type="EMBL" id="JABBWG010000026">
    <property type="protein sequence ID" value="KAG1812582.1"/>
    <property type="molecule type" value="Genomic_DNA"/>
</dbReference>
<gene>
    <name evidence="1" type="ORF">BJ212DRAFT_1483188</name>
</gene>
<keyword evidence="2" id="KW-1185">Reference proteome</keyword>
<evidence type="ECO:0000313" key="1">
    <source>
        <dbReference type="EMBL" id="KAG1812582.1"/>
    </source>
</evidence>
<dbReference type="RefSeq" id="XP_041190727.1">
    <property type="nucleotide sequence ID" value="XM_041340577.1"/>
</dbReference>
<accession>A0A9P7E705</accession>
<organism evidence="1 2">
    <name type="scientific">Suillus subaureus</name>
    <dbReference type="NCBI Taxonomy" id="48587"/>
    <lineage>
        <taxon>Eukaryota</taxon>
        <taxon>Fungi</taxon>
        <taxon>Dikarya</taxon>
        <taxon>Basidiomycota</taxon>
        <taxon>Agaricomycotina</taxon>
        <taxon>Agaricomycetes</taxon>
        <taxon>Agaricomycetidae</taxon>
        <taxon>Boletales</taxon>
        <taxon>Suillineae</taxon>
        <taxon>Suillaceae</taxon>
        <taxon>Suillus</taxon>
    </lineage>
</organism>
<reference evidence="1" key="1">
    <citation type="journal article" date="2020" name="New Phytol.">
        <title>Comparative genomics reveals dynamic genome evolution in host specialist ectomycorrhizal fungi.</title>
        <authorList>
            <person name="Lofgren L.A."/>
            <person name="Nguyen N.H."/>
            <person name="Vilgalys R."/>
            <person name="Ruytinx J."/>
            <person name="Liao H.L."/>
            <person name="Branco S."/>
            <person name="Kuo A."/>
            <person name="LaButti K."/>
            <person name="Lipzen A."/>
            <person name="Andreopoulos W."/>
            <person name="Pangilinan J."/>
            <person name="Riley R."/>
            <person name="Hundley H."/>
            <person name="Na H."/>
            <person name="Barry K."/>
            <person name="Grigoriev I.V."/>
            <person name="Stajich J.E."/>
            <person name="Kennedy P.G."/>
        </authorList>
    </citation>
    <scope>NUCLEOTIDE SEQUENCE</scope>
    <source>
        <strain evidence="1">MN1</strain>
    </source>
</reference>
<name>A0A9P7E705_9AGAM</name>
<dbReference type="AlphaFoldDB" id="A0A9P7E705"/>
<sequence>MLVRRARHFDVICRVLDRNILPPPEMWSLGVCLNIYSRARSSQHNDRDSLAALGKVRCFRFAVDAESQSQWDPADPAWLWQHQISWQGKSHSPENFDWLVDYLSNVCSNNYKTAGDILVLLCSMRASCSPASQQLYIEKLIACMGSIMPPRLRHAALRAAHSIREVLASIDVVDDADMMLTNFSSAILTAVCPQPGATPTSDGPDRFFHPSHDLCYLELIFALVRNSVWHPHLSGNSHINWCSSIVAKSCHFHMNPWFKHFNALQPHAFYLAGIFLRTTSEYVSVTSPSSITE</sequence>
<dbReference type="OrthoDB" id="2681691at2759"/>
<comment type="caution">
    <text evidence="1">The sequence shown here is derived from an EMBL/GenBank/DDBJ whole genome shotgun (WGS) entry which is preliminary data.</text>
</comment>
<dbReference type="Proteomes" id="UP000807769">
    <property type="component" value="Unassembled WGS sequence"/>
</dbReference>
<protein>
    <submittedName>
        <fullName evidence="1">Uncharacterized protein</fullName>
    </submittedName>
</protein>
<evidence type="ECO:0000313" key="2">
    <source>
        <dbReference type="Proteomes" id="UP000807769"/>
    </source>
</evidence>
<proteinExistence type="predicted"/>